<sequence>MGVFSECGDATFWFVIPKRRRQSSRLNWFRLAEEELGYDRDSSPDGYALQPADSYSHLLLATVNMSEPLMNHVSEDIANKECLTRSRKDNTLILAPCIQERSWSWQFNDNGILYFEKKKKSKNRGTPKGKRLLGKQKILECVGKNSTDAVIFPCNGRASSTSKNGTRAVKIVVVQQVKALSSGSRSFGMNGVSDDEIPAEHTVVDDVNETDVTPPIHYPPSYVDIAHIHASGAAVHAQLNAGASRLASLSRPKEPATEATQERFPLQFLVDTNPILLANTESSAQSRQRTDRIKIEMKIPNAGTTLPKMQMNPYVANSKDNLWTDPKTGLVYHTDLCNYLGYNRKEAGRHTLTGVGQYMKTAFNIKVYGVALYVSKRDVLADPAMVPFAGLTSEELRESDDFYSTLRHMISQPDSNGFDRTLFIKTNMQLGLDTMQNSLQADWKLLTSEAKDTLIGCSMKPRPASDRMLSIIESADNPSKCSCAQNAPESYAADPSCCARGTELVFTWVKDGHLEIRLNGDLMDRFHRPDIAAGIFFEYLRLDDPMSHDFLDHVPDGFPSLLAPLSQVRGVGTPRLKKPASNFKRTQASHKVAKLFGGIGDAIASQASHIAGLVHNGAHELTNNAVNTMRSVGGAARNLGDEMDRRRDLIGKHLSGFASSFYSRGQKALVPSLPKSIGNMSNVMIPNEVLLEEEEDNGSSGILRNLILFLTKTPTSTELDEIAPMMRVTSNSSQQYFTGMVHFYLLLLLIVSFPANLTTKTKLVVVRKPVQQFETAVHEYKGKNSHGLKMGNHYNR</sequence>
<evidence type="ECO:0000313" key="2">
    <source>
        <dbReference type="EMBL" id="CAJ1955295.1"/>
    </source>
</evidence>
<accession>A0AAD2JJ73</accession>
<keyword evidence="1" id="KW-1133">Transmembrane helix</keyword>
<keyword evidence="1" id="KW-0472">Membrane</keyword>
<feature type="transmembrane region" description="Helical" evidence="1">
    <location>
        <begin position="736"/>
        <end position="757"/>
    </location>
</feature>
<protein>
    <submittedName>
        <fullName evidence="2">Uncharacterized protein</fullName>
    </submittedName>
</protein>
<organism evidence="2 3">
    <name type="scientific">Cylindrotheca closterium</name>
    <dbReference type="NCBI Taxonomy" id="2856"/>
    <lineage>
        <taxon>Eukaryota</taxon>
        <taxon>Sar</taxon>
        <taxon>Stramenopiles</taxon>
        <taxon>Ochrophyta</taxon>
        <taxon>Bacillariophyta</taxon>
        <taxon>Bacillariophyceae</taxon>
        <taxon>Bacillariophycidae</taxon>
        <taxon>Bacillariales</taxon>
        <taxon>Bacillariaceae</taxon>
        <taxon>Cylindrotheca</taxon>
    </lineage>
</organism>
<dbReference type="AlphaFoldDB" id="A0AAD2JJ73"/>
<dbReference type="Gene3D" id="3.50.70.10">
    <property type="match status" value="1"/>
</dbReference>
<gene>
    <name evidence="2" type="ORF">CYCCA115_LOCUS15681</name>
</gene>
<dbReference type="Proteomes" id="UP001295423">
    <property type="component" value="Unassembled WGS sequence"/>
</dbReference>
<name>A0AAD2JJ73_9STRA</name>
<keyword evidence="3" id="KW-1185">Reference proteome</keyword>
<evidence type="ECO:0000313" key="3">
    <source>
        <dbReference type="Proteomes" id="UP001295423"/>
    </source>
</evidence>
<reference evidence="2" key="1">
    <citation type="submission" date="2023-08" db="EMBL/GenBank/DDBJ databases">
        <authorList>
            <person name="Audoor S."/>
            <person name="Bilcke G."/>
        </authorList>
    </citation>
    <scope>NUCLEOTIDE SEQUENCE</scope>
</reference>
<comment type="caution">
    <text evidence="2">The sequence shown here is derived from an EMBL/GenBank/DDBJ whole genome shotgun (WGS) entry which is preliminary data.</text>
</comment>
<dbReference type="InterPro" id="IPR016088">
    <property type="entry name" value="Chalcone_isomerase_3-sand"/>
</dbReference>
<dbReference type="EMBL" id="CAKOGP040001881">
    <property type="protein sequence ID" value="CAJ1955295.1"/>
    <property type="molecule type" value="Genomic_DNA"/>
</dbReference>
<evidence type="ECO:0000256" key="1">
    <source>
        <dbReference type="SAM" id="Phobius"/>
    </source>
</evidence>
<keyword evidence="1" id="KW-0812">Transmembrane</keyword>
<proteinExistence type="predicted"/>